<dbReference type="EMBL" id="VSSS01000032">
    <property type="protein sequence ID" value="TYL93439.1"/>
    <property type="molecule type" value="Genomic_DNA"/>
</dbReference>
<feature type="compositionally biased region" description="Basic and acidic residues" evidence="1">
    <location>
        <begin position="45"/>
        <end position="61"/>
    </location>
</feature>
<accession>A0A5D3KBE1</accession>
<dbReference type="RefSeq" id="WP_148774200.1">
    <property type="nucleotide sequence ID" value="NZ_VSSS01000032.1"/>
</dbReference>
<proteinExistence type="predicted"/>
<protein>
    <submittedName>
        <fullName evidence="2">Uncharacterized protein</fullName>
    </submittedName>
</protein>
<organism evidence="2 3">
    <name type="scientific">Bradyrhizobium rifense</name>
    <dbReference type="NCBI Taxonomy" id="515499"/>
    <lineage>
        <taxon>Bacteria</taxon>
        <taxon>Pseudomonadati</taxon>
        <taxon>Pseudomonadota</taxon>
        <taxon>Alphaproteobacteria</taxon>
        <taxon>Hyphomicrobiales</taxon>
        <taxon>Nitrobacteraceae</taxon>
        <taxon>Bradyrhizobium</taxon>
    </lineage>
</organism>
<evidence type="ECO:0000313" key="2">
    <source>
        <dbReference type="EMBL" id="TYL93439.1"/>
    </source>
</evidence>
<evidence type="ECO:0000256" key="1">
    <source>
        <dbReference type="SAM" id="MobiDB-lite"/>
    </source>
</evidence>
<feature type="region of interest" description="Disordered" evidence="1">
    <location>
        <begin position="42"/>
        <end position="61"/>
    </location>
</feature>
<sequence length="61" mass="6639">MSKTSARFNLADISRATKAAKAEGAAAVEVLPDGTIRIVISEPQYGEKPEPTEPKHRDFKL</sequence>
<dbReference type="Proteomes" id="UP000324758">
    <property type="component" value="Unassembled WGS sequence"/>
</dbReference>
<gene>
    <name evidence="2" type="ORF">FXB40_21655</name>
</gene>
<dbReference type="AlphaFoldDB" id="A0A5D3KBE1"/>
<name>A0A5D3KBE1_9BRAD</name>
<evidence type="ECO:0000313" key="3">
    <source>
        <dbReference type="Proteomes" id="UP000324758"/>
    </source>
</evidence>
<comment type="caution">
    <text evidence="2">The sequence shown here is derived from an EMBL/GenBank/DDBJ whole genome shotgun (WGS) entry which is preliminary data.</text>
</comment>
<keyword evidence="3" id="KW-1185">Reference proteome</keyword>
<reference evidence="2 3" key="1">
    <citation type="submission" date="2019-08" db="EMBL/GenBank/DDBJ databases">
        <title>Bradyrhizobium hipponensis sp. nov., a rhizobium isolated from a Lupinus angustifolius root nodule in Tunisia.</title>
        <authorList>
            <person name="Off K."/>
            <person name="Rejili M."/>
            <person name="Mars M."/>
            <person name="Brachmann A."/>
            <person name="Marin M."/>
        </authorList>
    </citation>
    <scope>NUCLEOTIDE SEQUENCE [LARGE SCALE GENOMIC DNA]</scope>
    <source>
        <strain evidence="2 3">CTAW71</strain>
    </source>
</reference>